<sequence>MKTVTIYVFSHQQAFILHLLRFHKPLSCEYQHLPEQPNFWKQSLFQKVNLDFLMIINLRSRIIKLPVAAIYPK</sequence>
<reference evidence="1" key="2">
    <citation type="journal article" date="2015" name="Fish Shellfish Immunol.">
        <title>Early steps in the European eel (Anguilla anguilla)-Vibrio vulnificus interaction in the gills: Role of the RtxA13 toxin.</title>
        <authorList>
            <person name="Callol A."/>
            <person name="Pajuelo D."/>
            <person name="Ebbesson L."/>
            <person name="Teles M."/>
            <person name="MacKenzie S."/>
            <person name="Amaro C."/>
        </authorList>
    </citation>
    <scope>NUCLEOTIDE SEQUENCE</scope>
</reference>
<dbReference type="AlphaFoldDB" id="A0A0E9PUQ0"/>
<proteinExistence type="predicted"/>
<organism evidence="1">
    <name type="scientific">Anguilla anguilla</name>
    <name type="common">European freshwater eel</name>
    <name type="synonym">Muraena anguilla</name>
    <dbReference type="NCBI Taxonomy" id="7936"/>
    <lineage>
        <taxon>Eukaryota</taxon>
        <taxon>Metazoa</taxon>
        <taxon>Chordata</taxon>
        <taxon>Craniata</taxon>
        <taxon>Vertebrata</taxon>
        <taxon>Euteleostomi</taxon>
        <taxon>Actinopterygii</taxon>
        <taxon>Neopterygii</taxon>
        <taxon>Teleostei</taxon>
        <taxon>Anguilliformes</taxon>
        <taxon>Anguillidae</taxon>
        <taxon>Anguilla</taxon>
    </lineage>
</organism>
<accession>A0A0E9PUQ0</accession>
<evidence type="ECO:0000313" key="1">
    <source>
        <dbReference type="EMBL" id="JAH08341.1"/>
    </source>
</evidence>
<dbReference type="EMBL" id="GBXM01100236">
    <property type="protein sequence ID" value="JAH08341.1"/>
    <property type="molecule type" value="Transcribed_RNA"/>
</dbReference>
<protein>
    <submittedName>
        <fullName evidence="1">Uncharacterized protein</fullName>
    </submittedName>
</protein>
<reference evidence="1" key="1">
    <citation type="submission" date="2014-11" db="EMBL/GenBank/DDBJ databases">
        <authorList>
            <person name="Amaro Gonzalez C."/>
        </authorList>
    </citation>
    <scope>NUCLEOTIDE SEQUENCE</scope>
</reference>
<name>A0A0E9PUQ0_ANGAN</name>